<reference evidence="2 3" key="1">
    <citation type="submission" date="2019-03" db="EMBL/GenBank/DDBJ databases">
        <authorList>
            <person name="Kim M.K.M."/>
        </authorList>
    </citation>
    <scope>NUCLEOTIDE SEQUENCE [LARGE SCALE GENOMIC DNA]</scope>
    <source>
        <strain evidence="2 3">18JY15-6</strain>
    </source>
</reference>
<keyword evidence="1" id="KW-1133">Transmembrane helix</keyword>
<name>A0A4R1C0W6_9ACTN</name>
<keyword evidence="3" id="KW-1185">Reference proteome</keyword>
<keyword evidence="1" id="KW-0812">Transmembrane</keyword>
<evidence type="ECO:0000313" key="2">
    <source>
        <dbReference type="EMBL" id="TCJ23346.1"/>
    </source>
</evidence>
<feature type="transmembrane region" description="Helical" evidence="1">
    <location>
        <begin position="40"/>
        <end position="62"/>
    </location>
</feature>
<evidence type="ECO:0000313" key="3">
    <source>
        <dbReference type="Proteomes" id="UP000295453"/>
    </source>
</evidence>
<accession>A0A4R1C0W6</accession>
<dbReference type="EMBL" id="SJZJ01000017">
    <property type="protein sequence ID" value="TCJ23346.1"/>
    <property type="molecule type" value="Genomic_DNA"/>
</dbReference>
<proteinExistence type="predicted"/>
<dbReference type="AlphaFoldDB" id="A0A4R1C0W6"/>
<dbReference type="Proteomes" id="UP000295453">
    <property type="component" value="Unassembled WGS sequence"/>
</dbReference>
<gene>
    <name evidence="2" type="ORF">EPD65_10775</name>
</gene>
<organism evidence="2 3">
    <name type="scientific">Nocardioides jejuensis</name>
    <dbReference type="NCBI Taxonomy" id="2502782"/>
    <lineage>
        <taxon>Bacteria</taxon>
        <taxon>Bacillati</taxon>
        <taxon>Actinomycetota</taxon>
        <taxon>Actinomycetes</taxon>
        <taxon>Propionibacteriales</taxon>
        <taxon>Nocardioidaceae</taxon>
        <taxon>Nocardioides</taxon>
    </lineage>
</organism>
<evidence type="ECO:0000256" key="1">
    <source>
        <dbReference type="SAM" id="Phobius"/>
    </source>
</evidence>
<sequence length="64" mass="6953">MATMRDRAEADAWERRRLLRAFVAADPAPARGDGPSIWRCLLGSVALAIVVVAGVVMVPSWIHP</sequence>
<evidence type="ECO:0008006" key="4">
    <source>
        <dbReference type="Google" id="ProtNLM"/>
    </source>
</evidence>
<comment type="caution">
    <text evidence="2">The sequence shown here is derived from an EMBL/GenBank/DDBJ whole genome shotgun (WGS) entry which is preliminary data.</text>
</comment>
<keyword evidence="1" id="KW-0472">Membrane</keyword>
<dbReference type="RefSeq" id="WP_131584004.1">
    <property type="nucleotide sequence ID" value="NZ_SJZJ01000017.1"/>
</dbReference>
<protein>
    <recommendedName>
        <fullName evidence="4">DUF3040 domain-containing protein</fullName>
    </recommendedName>
</protein>